<evidence type="ECO:0000313" key="2">
    <source>
        <dbReference type="Proteomes" id="UP001321473"/>
    </source>
</evidence>
<comment type="caution">
    <text evidence="1">The sequence shown here is derived from an EMBL/GenBank/DDBJ whole genome shotgun (WGS) entry which is preliminary data.</text>
</comment>
<evidence type="ECO:0000313" key="1">
    <source>
        <dbReference type="EMBL" id="KAK8769990.1"/>
    </source>
</evidence>
<protein>
    <submittedName>
        <fullName evidence="1">Uncharacterized protein</fullName>
    </submittedName>
</protein>
<proteinExistence type="predicted"/>
<dbReference type="AlphaFoldDB" id="A0AAQ4E5M6"/>
<gene>
    <name evidence="1" type="ORF">V5799_013543</name>
</gene>
<organism evidence="1 2">
    <name type="scientific">Amblyomma americanum</name>
    <name type="common">Lone star tick</name>
    <dbReference type="NCBI Taxonomy" id="6943"/>
    <lineage>
        <taxon>Eukaryota</taxon>
        <taxon>Metazoa</taxon>
        <taxon>Ecdysozoa</taxon>
        <taxon>Arthropoda</taxon>
        <taxon>Chelicerata</taxon>
        <taxon>Arachnida</taxon>
        <taxon>Acari</taxon>
        <taxon>Parasitiformes</taxon>
        <taxon>Ixodida</taxon>
        <taxon>Ixodoidea</taxon>
        <taxon>Ixodidae</taxon>
        <taxon>Amblyomminae</taxon>
        <taxon>Amblyomma</taxon>
    </lineage>
</organism>
<reference evidence="1 2" key="1">
    <citation type="journal article" date="2023" name="Arcadia Sci">
        <title>De novo assembly of a long-read Amblyomma americanum tick genome.</title>
        <authorList>
            <person name="Chou S."/>
            <person name="Poskanzer K.E."/>
            <person name="Rollins M."/>
            <person name="Thuy-Boun P.S."/>
        </authorList>
    </citation>
    <scope>NUCLEOTIDE SEQUENCE [LARGE SCALE GENOMIC DNA]</scope>
    <source>
        <strain evidence="1">F_SG_1</strain>
        <tissue evidence="1">Salivary glands</tissue>
    </source>
</reference>
<sequence length="283" mass="30729">MAGMHPSLVFISCHADLNEDKRVVGCLRELLPPDCVVVSCDLMVVHAPKRDTEEGSHEGIFGEFLFRIDTLGAQAMLDGTDNLDYQLPSLGSAATRCSCRWLSSAAHLQRRRGNEPAAASSGPASVLASFAGAYGELAPAEVVEQFVHRQPHRPSVGINGGAGLRSAPPGLRMFRVALHVTEASVEGNAATSRCTEEATCEAALVRSPQATPLAPLAVCVSDLPPRTFYDKTRIQLWKTLSTDILERTGKTNNNPRLCLEYRKYQNAREMKQSGELCDERQAP</sequence>
<dbReference type="EMBL" id="JARKHS020021790">
    <property type="protein sequence ID" value="KAK8769990.1"/>
    <property type="molecule type" value="Genomic_DNA"/>
</dbReference>
<dbReference type="Proteomes" id="UP001321473">
    <property type="component" value="Unassembled WGS sequence"/>
</dbReference>
<accession>A0AAQ4E5M6</accession>
<name>A0AAQ4E5M6_AMBAM</name>
<keyword evidence="2" id="KW-1185">Reference proteome</keyword>